<dbReference type="AlphaFoldDB" id="A0A8X7MW28"/>
<reference evidence="1" key="1">
    <citation type="submission" date="2016-04" db="EMBL/GenBank/DDBJ databases">
        <authorList>
            <person name="Nguyen H.D."/>
            <person name="Samba Siva P."/>
            <person name="Cullis J."/>
            <person name="Levesque C.A."/>
            <person name="Hambleton S."/>
        </authorList>
    </citation>
    <scope>NUCLEOTIDE SEQUENCE</scope>
    <source>
        <strain evidence="1">DAOMC 236426</strain>
    </source>
</reference>
<accession>A0A8X7MW28</accession>
<evidence type="ECO:0000313" key="2">
    <source>
        <dbReference type="Proteomes" id="UP000077684"/>
    </source>
</evidence>
<comment type="caution">
    <text evidence="1">The sequence shown here is derived from an EMBL/GenBank/DDBJ whole genome shotgun (WGS) entry which is preliminary data.</text>
</comment>
<sequence length="271" mass="29058">MAEPTQYNTYCESFLQLPVIEILPITNSRGRSGYVSIRTLVKTGDGQISRAKASAYWVESRPPINGLLVGPAMFAFTTSGAEMSIERTSVELRPGDPKDSSYIKSHLGHEPWRVRVFGKVVSSSSTSFTVTGQTFLVTGAGKFTVELVSSNNSPIPRAPAIGEFAGGSGVVQSISKNPPYITVILESVHIGVASQATAAEVPQQPQASAWISALQGEANVEPAAVPPTEDVDGTVEITPVNSFCETTFRFPLFQSEIAPSHWLRVQSKTLT</sequence>
<gene>
    <name evidence="1" type="ORF">A4X06_0g3094</name>
</gene>
<proteinExistence type="predicted"/>
<dbReference type="Proteomes" id="UP000077684">
    <property type="component" value="Unassembled WGS sequence"/>
</dbReference>
<organism evidence="1 2">
    <name type="scientific">Tilletia controversa</name>
    <name type="common">dwarf bunt fungus</name>
    <dbReference type="NCBI Taxonomy" id="13291"/>
    <lineage>
        <taxon>Eukaryota</taxon>
        <taxon>Fungi</taxon>
        <taxon>Dikarya</taxon>
        <taxon>Basidiomycota</taxon>
        <taxon>Ustilaginomycotina</taxon>
        <taxon>Exobasidiomycetes</taxon>
        <taxon>Tilletiales</taxon>
        <taxon>Tilletiaceae</taxon>
        <taxon>Tilletia</taxon>
    </lineage>
</organism>
<keyword evidence="2" id="KW-1185">Reference proteome</keyword>
<protein>
    <submittedName>
        <fullName evidence="1">Uncharacterized protein</fullName>
    </submittedName>
</protein>
<dbReference type="EMBL" id="LWDE02000267">
    <property type="protein sequence ID" value="KAE8249730.1"/>
    <property type="molecule type" value="Genomic_DNA"/>
</dbReference>
<reference evidence="1" key="2">
    <citation type="journal article" date="2019" name="IMA Fungus">
        <title>Genome sequencing and comparison of five Tilletia species to identify candidate genes for the detection of regulated species infecting wheat.</title>
        <authorList>
            <person name="Nguyen H.D.T."/>
            <person name="Sultana T."/>
            <person name="Kesanakurti P."/>
            <person name="Hambleton S."/>
        </authorList>
    </citation>
    <scope>NUCLEOTIDE SEQUENCE</scope>
    <source>
        <strain evidence="1">DAOMC 236426</strain>
    </source>
</reference>
<evidence type="ECO:0000313" key="1">
    <source>
        <dbReference type="EMBL" id="KAE8249730.1"/>
    </source>
</evidence>
<name>A0A8X7MW28_9BASI</name>